<evidence type="ECO:0000313" key="1">
    <source>
        <dbReference type="EMBL" id="SDW02638.1"/>
    </source>
</evidence>
<reference evidence="1 2" key="1">
    <citation type="submission" date="2016-10" db="EMBL/GenBank/DDBJ databases">
        <authorList>
            <person name="Varghese N."/>
            <person name="Submissions S."/>
        </authorList>
    </citation>
    <scope>NUCLEOTIDE SEQUENCE [LARGE SCALE GENOMIC DNA]</scope>
    <source>
        <strain evidence="1 2">DSM 25353</strain>
    </source>
</reference>
<name>A0A8X8LC19_9BACT</name>
<protein>
    <submittedName>
        <fullName evidence="1">Uncharacterized protein</fullName>
    </submittedName>
</protein>
<evidence type="ECO:0000313" key="2">
    <source>
        <dbReference type="Proteomes" id="UP000198711"/>
    </source>
</evidence>
<organism evidence="1 2">
    <name type="scientific">Hydrobacter penzbergensis</name>
    <dbReference type="NCBI Taxonomy" id="1235997"/>
    <lineage>
        <taxon>Bacteria</taxon>
        <taxon>Pseudomonadati</taxon>
        <taxon>Bacteroidota</taxon>
        <taxon>Chitinophagia</taxon>
        <taxon>Chitinophagales</taxon>
        <taxon>Chitinophagaceae</taxon>
        <taxon>Hydrobacter</taxon>
    </lineage>
</organism>
<keyword evidence="2" id="KW-1185">Reference proteome</keyword>
<dbReference type="AlphaFoldDB" id="A0A8X8LC19"/>
<gene>
    <name evidence="1" type="ORF">SAMN05444410_10149</name>
</gene>
<dbReference type="Proteomes" id="UP000198711">
    <property type="component" value="Unassembled WGS sequence"/>
</dbReference>
<sequence>MIFFIVLCTSVLSQRMLRFNNEGKPVTVPDLYELYSQAKDSEEDEIKKSDEIGRVWSKLHFNRTITKKSFSELERDLKAVLQKSLIQNN</sequence>
<comment type="caution">
    <text evidence="1">The sequence shown here is derived from an EMBL/GenBank/DDBJ whole genome shotgun (WGS) entry which is preliminary data.</text>
</comment>
<proteinExistence type="predicted"/>
<dbReference type="EMBL" id="FNNO01000001">
    <property type="protein sequence ID" value="SDW02638.1"/>
    <property type="molecule type" value="Genomic_DNA"/>
</dbReference>
<accession>A0A8X8LC19</accession>